<sequence>MDNYEPQAQNMDPEIDLMILDYLAHMVIKQGQILSQDITLKLQILTFTNLFLRRYETSVYLPSRRTLQIQRTKNTERANLWLQQHGVLTYRGREPLHVPGDHLPVVRNYQSMLLHMGVPSDENVLDLESRVSLLDVLPEYMALCRIIPSAFRDRWMENAICFMLHSAIEQVFIYGRKDVDKLNEAFAWDWPYEDCQRKVPTAVAEKVAWMASRDAVRRSLLPPRRTIYGDKVRRLSFKFQLFEFEGCILELLRDLMNMLEIPILQQLESGTLCGLTSAEAEVLSSRINLHSSSRGV</sequence>
<evidence type="ECO:0000313" key="1">
    <source>
        <dbReference type="EMBL" id="WEW60366.1"/>
    </source>
</evidence>
<dbReference type="EMBL" id="CP120630">
    <property type="protein sequence ID" value="WEW60366.1"/>
    <property type="molecule type" value="Genomic_DNA"/>
</dbReference>
<dbReference type="Proteomes" id="UP001219355">
    <property type="component" value="Chromosome 4"/>
</dbReference>
<evidence type="ECO:0000313" key="2">
    <source>
        <dbReference type="Proteomes" id="UP001219355"/>
    </source>
</evidence>
<dbReference type="AlphaFoldDB" id="A0AAF0DN00"/>
<name>A0AAF0DN00_9EURO</name>
<protein>
    <submittedName>
        <fullName evidence="1">Uncharacterized protein</fullName>
    </submittedName>
</protein>
<gene>
    <name evidence="1" type="ORF">PRK78_005851</name>
</gene>
<proteinExistence type="predicted"/>
<keyword evidence="2" id="KW-1185">Reference proteome</keyword>
<reference evidence="1" key="1">
    <citation type="submission" date="2023-03" db="EMBL/GenBank/DDBJ databases">
        <title>Emydomyces testavorans Genome Sequence.</title>
        <authorList>
            <person name="Hoyer L."/>
        </authorList>
    </citation>
    <scope>NUCLEOTIDE SEQUENCE</scope>
    <source>
        <strain evidence="1">16-2883</strain>
    </source>
</reference>
<organism evidence="1 2">
    <name type="scientific">Emydomyces testavorans</name>
    <dbReference type="NCBI Taxonomy" id="2070801"/>
    <lineage>
        <taxon>Eukaryota</taxon>
        <taxon>Fungi</taxon>
        <taxon>Dikarya</taxon>
        <taxon>Ascomycota</taxon>
        <taxon>Pezizomycotina</taxon>
        <taxon>Eurotiomycetes</taxon>
        <taxon>Eurotiomycetidae</taxon>
        <taxon>Onygenales</taxon>
        <taxon>Nannizziopsiaceae</taxon>
        <taxon>Emydomyces</taxon>
    </lineage>
</organism>
<accession>A0AAF0DN00</accession>